<evidence type="ECO:0000313" key="2">
    <source>
        <dbReference type="Proteomes" id="UP000492821"/>
    </source>
</evidence>
<reference evidence="2" key="1">
    <citation type="journal article" date="2013" name="Genetics">
        <title>The draft genome and transcriptome of Panagrellus redivivus are shaped by the harsh demands of a free-living lifestyle.</title>
        <authorList>
            <person name="Srinivasan J."/>
            <person name="Dillman A.R."/>
            <person name="Macchietto M.G."/>
            <person name="Heikkinen L."/>
            <person name="Lakso M."/>
            <person name="Fracchia K.M."/>
            <person name="Antoshechkin I."/>
            <person name="Mortazavi A."/>
            <person name="Wong G."/>
            <person name="Sternberg P.W."/>
        </authorList>
    </citation>
    <scope>NUCLEOTIDE SEQUENCE [LARGE SCALE GENOMIC DNA]</scope>
    <source>
        <strain evidence="2">MT8872</strain>
    </source>
</reference>
<dbReference type="Proteomes" id="UP000492821">
    <property type="component" value="Unassembled WGS sequence"/>
</dbReference>
<sequence>MPETRSRISSDHPSLTSTSSHNGITTSSITGKVTSTSSGRSSVSMPNTPPPVEIPNVPSRDVNLRRALGNAIVAASTGIAAVSINPKNVARMPKVSDRPDTAISGLSVSAIPLTVKSKNVLHKVCFFTLLKFQHLTYLFRPI</sequence>
<name>A0A7E4UTP0_PANRE</name>
<accession>A0A7E4UTP0</accession>
<feature type="region of interest" description="Disordered" evidence="1">
    <location>
        <begin position="1"/>
        <end position="58"/>
    </location>
</feature>
<feature type="compositionally biased region" description="Low complexity" evidence="1">
    <location>
        <begin position="11"/>
        <end position="21"/>
    </location>
</feature>
<feature type="compositionally biased region" description="Low complexity" evidence="1">
    <location>
        <begin position="30"/>
        <end position="44"/>
    </location>
</feature>
<dbReference type="AlphaFoldDB" id="A0A7E4UTP0"/>
<dbReference type="WBParaSite" id="Pan_g1273.t1">
    <property type="protein sequence ID" value="Pan_g1273.t1"/>
    <property type="gene ID" value="Pan_g1273"/>
</dbReference>
<evidence type="ECO:0000313" key="3">
    <source>
        <dbReference type="WBParaSite" id="Pan_g1273.t1"/>
    </source>
</evidence>
<protein>
    <submittedName>
        <fullName evidence="3">UCR_Fe-S_N domain-containing protein</fullName>
    </submittedName>
</protein>
<organism evidence="2 3">
    <name type="scientific">Panagrellus redivivus</name>
    <name type="common">Microworm</name>
    <dbReference type="NCBI Taxonomy" id="6233"/>
    <lineage>
        <taxon>Eukaryota</taxon>
        <taxon>Metazoa</taxon>
        <taxon>Ecdysozoa</taxon>
        <taxon>Nematoda</taxon>
        <taxon>Chromadorea</taxon>
        <taxon>Rhabditida</taxon>
        <taxon>Tylenchina</taxon>
        <taxon>Panagrolaimomorpha</taxon>
        <taxon>Panagrolaimoidea</taxon>
        <taxon>Panagrolaimidae</taxon>
        <taxon>Panagrellus</taxon>
    </lineage>
</organism>
<keyword evidence="2" id="KW-1185">Reference proteome</keyword>
<proteinExistence type="predicted"/>
<feature type="compositionally biased region" description="Basic and acidic residues" evidence="1">
    <location>
        <begin position="1"/>
        <end position="10"/>
    </location>
</feature>
<evidence type="ECO:0000256" key="1">
    <source>
        <dbReference type="SAM" id="MobiDB-lite"/>
    </source>
</evidence>
<reference evidence="3" key="2">
    <citation type="submission" date="2020-10" db="UniProtKB">
        <authorList>
            <consortium name="WormBaseParasite"/>
        </authorList>
    </citation>
    <scope>IDENTIFICATION</scope>
</reference>